<protein>
    <submittedName>
        <fullName evidence="1">Uncharacterized protein</fullName>
    </submittedName>
</protein>
<organism evidence="1 2">
    <name type="scientific">Sphaerobolus stellatus (strain SS14)</name>
    <dbReference type="NCBI Taxonomy" id="990650"/>
    <lineage>
        <taxon>Eukaryota</taxon>
        <taxon>Fungi</taxon>
        <taxon>Dikarya</taxon>
        <taxon>Basidiomycota</taxon>
        <taxon>Agaricomycotina</taxon>
        <taxon>Agaricomycetes</taxon>
        <taxon>Phallomycetidae</taxon>
        <taxon>Geastrales</taxon>
        <taxon>Sphaerobolaceae</taxon>
        <taxon>Sphaerobolus</taxon>
    </lineage>
</organism>
<gene>
    <name evidence="1" type="ORF">M422DRAFT_56035</name>
</gene>
<accession>A0A0C9UIV6</accession>
<evidence type="ECO:0000313" key="1">
    <source>
        <dbReference type="EMBL" id="KIJ25321.1"/>
    </source>
</evidence>
<dbReference type="Proteomes" id="UP000054279">
    <property type="component" value="Unassembled WGS sequence"/>
</dbReference>
<reference evidence="1 2" key="1">
    <citation type="submission" date="2014-06" db="EMBL/GenBank/DDBJ databases">
        <title>Evolutionary Origins and Diversification of the Mycorrhizal Mutualists.</title>
        <authorList>
            <consortium name="DOE Joint Genome Institute"/>
            <consortium name="Mycorrhizal Genomics Consortium"/>
            <person name="Kohler A."/>
            <person name="Kuo A."/>
            <person name="Nagy L.G."/>
            <person name="Floudas D."/>
            <person name="Copeland A."/>
            <person name="Barry K.W."/>
            <person name="Cichocki N."/>
            <person name="Veneault-Fourrey C."/>
            <person name="LaButti K."/>
            <person name="Lindquist E.A."/>
            <person name="Lipzen A."/>
            <person name="Lundell T."/>
            <person name="Morin E."/>
            <person name="Murat C."/>
            <person name="Riley R."/>
            <person name="Ohm R."/>
            <person name="Sun H."/>
            <person name="Tunlid A."/>
            <person name="Henrissat B."/>
            <person name="Grigoriev I.V."/>
            <person name="Hibbett D.S."/>
            <person name="Martin F."/>
        </authorList>
    </citation>
    <scope>NUCLEOTIDE SEQUENCE [LARGE SCALE GENOMIC DNA]</scope>
    <source>
        <strain evidence="1 2">SS14</strain>
    </source>
</reference>
<proteinExistence type="predicted"/>
<dbReference type="HOGENOM" id="CLU_1511540_0_0_1"/>
<name>A0A0C9UIV6_SPHS4</name>
<sequence>MRQLEQFRLEFLFKKWDSFRFGAVLTHFTIKCGFGNALDYNTVPYTTTLVPTLPGPLDQPELFAGFGLVESPTTPWIIDADPPPTSGPTETVFMPDLEHLSIKWSTTFLFKNKDLADIVHRLRTPRLQSLALSKENAYVTDCDIMPSILRWISASIPPLKSLSNMFFSPLCASSLVGT</sequence>
<dbReference type="EMBL" id="KN837421">
    <property type="protein sequence ID" value="KIJ25321.1"/>
    <property type="molecule type" value="Genomic_DNA"/>
</dbReference>
<evidence type="ECO:0000313" key="2">
    <source>
        <dbReference type="Proteomes" id="UP000054279"/>
    </source>
</evidence>
<dbReference type="AlphaFoldDB" id="A0A0C9UIV6"/>
<keyword evidence="2" id="KW-1185">Reference proteome</keyword>